<keyword evidence="3" id="KW-1185">Reference proteome</keyword>
<feature type="transmembrane region" description="Helical" evidence="1">
    <location>
        <begin position="180"/>
        <end position="201"/>
    </location>
</feature>
<feature type="transmembrane region" description="Helical" evidence="1">
    <location>
        <begin position="101"/>
        <end position="123"/>
    </location>
</feature>
<feature type="transmembrane region" description="Helical" evidence="1">
    <location>
        <begin position="207"/>
        <end position="225"/>
    </location>
</feature>
<dbReference type="EMBL" id="JASATX010000002">
    <property type="protein sequence ID" value="MDI2098791.1"/>
    <property type="molecule type" value="Genomic_DNA"/>
</dbReference>
<comment type="caution">
    <text evidence="2">The sequence shown here is derived from an EMBL/GenBank/DDBJ whole genome shotgun (WGS) entry which is preliminary data.</text>
</comment>
<feature type="transmembrane region" description="Helical" evidence="1">
    <location>
        <begin position="58"/>
        <end position="80"/>
    </location>
</feature>
<dbReference type="RefSeq" id="WP_281488567.1">
    <property type="nucleotide sequence ID" value="NZ_JASATX010000002.1"/>
</dbReference>
<feature type="transmembrane region" description="Helical" evidence="1">
    <location>
        <begin position="232"/>
        <end position="251"/>
    </location>
</feature>
<protein>
    <recommendedName>
        <fullName evidence="4">CPBP family intramembrane metalloprotease</fullName>
    </recommendedName>
</protein>
<evidence type="ECO:0000313" key="3">
    <source>
        <dbReference type="Proteomes" id="UP001321506"/>
    </source>
</evidence>
<feature type="transmembrane region" description="Helical" evidence="1">
    <location>
        <begin position="21"/>
        <end position="46"/>
    </location>
</feature>
<evidence type="ECO:0008006" key="4">
    <source>
        <dbReference type="Google" id="ProtNLM"/>
    </source>
</evidence>
<accession>A0AAW6T6S8</accession>
<name>A0AAW6T6S8_9MICO</name>
<organism evidence="2 3">
    <name type="scientific">Ruicaihuangia caeni</name>
    <dbReference type="NCBI Taxonomy" id="3042517"/>
    <lineage>
        <taxon>Bacteria</taxon>
        <taxon>Bacillati</taxon>
        <taxon>Actinomycetota</taxon>
        <taxon>Actinomycetes</taxon>
        <taxon>Micrococcales</taxon>
        <taxon>Microbacteriaceae</taxon>
        <taxon>Ruicaihuangia</taxon>
    </lineage>
</organism>
<feature type="transmembrane region" description="Helical" evidence="1">
    <location>
        <begin position="143"/>
        <end position="168"/>
    </location>
</feature>
<reference evidence="2 3" key="1">
    <citation type="submission" date="2023-04" db="EMBL/GenBank/DDBJ databases">
        <title>Klugiella caeni sp. nov. isolated from the sludge of biochemical tank.</title>
        <authorList>
            <person name="Geng K."/>
        </authorList>
    </citation>
    <scope>NUCLEOTIDE SEQUENCE [LARGE SCALE GENOMIC DNA]</scope>
    <source>
        <strain evidence="2 3">YN-L-19</strain>
    </source>
</reference>
<evidence type="ECO:0000313" key="2">
    <source>
        <dbReference type="EMBL" id="MDI2098791.1"/>
    </source>
</evidence>
<evidence type="ECO:0000256" key="1">
    <source>
        <dbReference type="SAM" id="Phobius"/>
    </source>
</evidence>
<keyword evidence="1" id="KW-0812">Transmembrane</keyword>
<dbReference type="AlphaFoldDB" id="A0AAW6T6S8"/>
<dbReference type="Proteomes" id="UP001321506">
    <property type="component" value="Unassembled WGS sequence"/>
</dbReference>
<proteinExistence type="predicted"/>
<gene>
    <name evidence="2" type="ORF">QF206_07410</name>
</gene>
<sequence length="253" mass="27200">MSTTIASPRTHDRALPYTGRRVVAMLLLRTVLFALFQAIIAGALALGGADDPLAASAAWWPLAASAANLVNLGVLARLARLEGCALRSIYVPQRATWKRDALTALGAVVIAAPVSMAPNLGLATLLFGDPQVALDMFVQPLPLWAAIASVVLFPITIALTELPTYYWYVQPRLTALAGSAWVGVIAAAFFHAVQHAALPFILDPSFLLWRALMFLPFALLVALVIRWRPSVLPYLLVVHFAIDMPVALMVLSA</sequence>
<keyword evidence="1" id="KW-1133">Transmembrane helix</keyword>
<keyword evidence="1" id="KW-0472">Membrane</keyword>